<evidence type="ECO:0000313" key="3">
    <source>
        <dbReference type="Proteomes" id="UP000015105"/>
    </source>
</evidence>
<dbReference type="EnsemblPlants" id="AET7Gv20823600.1">
    <property type="protein sequence ID" value="AET7Gv20823600.1"/>
    <property type="gene ID" value="AET7Gv20823600"/>
</dbReference>
<dbReference type="Gramene" id="AET7Gv20823600.12">
    <property type="protein sequence ID" value="AET7Gv20823600.12"/>
    <property type="gene ID" value="AET7Gv20823600"/>
</dbReference>
<dbReference type="Gramene" id="AET7Gv20823600.2">
    <property type="protein sequence ID" value="AET7Gv20823600.2"/>
    <property type="gene ID" value="AET7Gv20823600"/>
</dbReference>
<dbReference type="Proteomes" id="UP000015105">
    <property type="component" value="Chromosome 7D"/>
</dbReference>
<dbReference type="Gramene" id="AET7Gv20823600.4">
    <property type="protein sequence ID" value="AET7Gv20823600.4"/>
    <property type="gene ID" value="AET7Gv20823600"/>
</dbReference>
<dbReference type="AlphaFoldDB" id="A0A453S4K2"/>
<dbReference type="Gramene" id="AET7Gv20823600.14">
    <property type="protein sequence ID" value="AET7Gv20823600.14"/>
    <property type="gene ID" value="AET7Gv20823600"/>
</dbReference>
<evidence type="ECO:0000256" key="1">
    <source>
        <dbReference type="SAM" id="MobiDB-lite"/>
    </source>
</evidence>
<dbReference type="Gramene" id="AET7Gv20823600.11">
    <property type="protein sequence ID" value="AET7Gv20823600.11"/>
    <property type="gene ID" value="AET7Gv20823600"/>
</dbReference>
<dbReference type="EnsemblPlants" id="AET7Gv20823600.2">
    <property type="protein sequence ID" value="AET7Gv20823600.2"/>
    <property type="gene ID" value="AET7Gv20823600"/>
</dbReference>
<feature type="region of interest" description="Disordered" evidence="1">
    <location>
        <begin position="119"/>
        <end position="166"/>
    </location>
</feature>
<organism evidence="2 3">
    <name type="scientific">Aegilops tauschii subsp. strangulata</name>
    <name type="common">Goatgrass</name>
    <dbReference type="NCBI Taxonomy" id="200361"/>
    <lineage>
        <taxon>Eukaryota</taxon>
        <taxon>Viridiplantae</taxon>
        <taxon>Streptophyta</taxon>
        <taxon>Embryophyta</taxon>
        <taxon>Tracheophyta</taxon>
        <taxon>Spermatophyta</taxon>
        <taxon>Magnoliopsida</taxon>
        <taxon>Liliopsida</taxon>
        <taxon>Poales</taxon>
        <taxon>Poaceae</taxon>
        <taxon>BOP clade</taxon>
        <taxon>Pooideae</taxon>
        <taxon>Triticodae</taxon>
        <taxon>Triticeae</taxon>
        <taxon>Triticinae</taxon>
        <taxon>Aegilops</taxon>
    </lineage>
</organism>
<dbReference type="EnsemblPlants" id="AET7Gv20823600.15">
    <property type="protein sequence ID" value="AET7Gv20823600.15"/>
    <property type="gene ID" value="AET7Gv20823600"/>
</dbReference>
<dbReference type="Gramene" id="AET7Gv20823600.1">
    <property type="protein sequence ID" value="AET7Gv20823600.1"/>
    <property type="gene ID" value="AET7Gv20823600"/>
</dbReference>
<reference evidence="2" key="4">
    <citation type="submission" date="2019-03" db="UniProtKB">
        <authorList>
            <consortium name="EnsemblPlants"/>
        </authorList>
    </citation>
    <scope>IDENTIFICATION</scope>
</reference>
<reference evidence="2" key="3">
    <citation type="journal article" date="2017" name="Nature">
        <title>Genome sequence of the progenitor of the wheat D genome Aegilops tauschii.</title>
        <authorList>
            <person name="Luo M.C."/>
            <person name="Gu Y.Q."/>
            <person name="Puiu D."/>
            <person name="Wang H."/>
            <person name="Twardziok S.O."/>
            <person name="Deal K.R."/>
            <person name="Huo N."/>
            <person name="Zhu T."/>
            <person name="Wang L."/>
            <person name="Wang Y."/>
            <person name="McGuire P.E."/>
            <person name="Liu S."/>
            <person name="Long H."/>
            <person name="Ramasamy R.K."/>
            <person name="Rodriguez J.C."/>
            <person name="Van S.L."/>
            <person name="Yuan L."/>
            <person name="Wang Z."/>
            <person name="Xia Z."/>
            <person name="Xiao L."/>
            <person name="Anderson O.D."/>
            <person name="Ouyang S."/>
            <person name="Liang Y."/>
            <person name="Zimin A.V."/>
            <person name="Pertea G."/>
            <person name="Qi P."/>
            <person name="Bennetzen J.L."/>
            <person name="Dai X."/>
            <person name="Dawson M.W."/>
            <person name="Muller H.G."/>
            <person name="Kugler K."/>
            <person name="Rivarola-Duarte L."/>
            <person name="Spannagl M."/>
            <person name="Mayer K.F.X."/>
            <person name="Lu F.H."/>
            <person name="Bevan M.W."/>
            <person name="Leroy P."/>
            <person name="Li P."/>
            <person name="You F.M."/>
            <person name="Sun Q."/>
            <person name="Liu Z."/>
            <person name="Lyons E."/>
            <person name="Wicker T."/>
            <person name="Salzberg S.L."/>
            <person name="Devos K.M."/>
            <person name="Dvorak J."/>
        </authorList>
    </citation>
    <scope>NUCLEOTIDE SEQUENCE [LARGE SCALE GENOMIC DNA]</scope>
    <source>
        <strain evidence="2">cv. AL8/78</strain>
    </source>
</reference>
<dbReference type="Gramene" id="AET7Gv20823600.5">
    <property type="protein sequence ID" value="AET7Gv20823600.5"/>
    <property type="gene ID" value="AET7Gv20823600"/>
</dbReference>
<evidence type="ECO:0000313" key="2">
    <source>
        <dbReference type="EnsemblPlants" id="AET7Gv20823600.12"/>
    </source>
</evidence>
<dbReference type="EnsemblPlants" id="AET7Gv20823600.14">
    <property type="protein sequence ID" value="AET7Gv20823600.14"/>
    <property type="gene ID" value="AET7Gv20823600"/>
</dbReference>
<dbReference type="Gramene" id="AET7Gv20823600.15">
    <property type="protein sequence ID" value="AET7Gv20823600.15"/>
    <property type="gene ID" value="AET7Gv20823600"/>
</dbReference>
<sequence length="166" mass="19244">MMNFFCPMEIVQVGCIFSFACRITTRPTVFGTTDQIEKQPACKKHKSEIGCKKKSRRQNMLIPPQNQQRPTTILQRPPTNLITILIRQREQKPTNRNRDLHKGSKAYQPELKLRKSFIQEEESAHDEPIREQPPYGTKLRIDGQPGDGEELDQKRELGMCKARGLR</sequence>
<dbReference type="Gramene" id="AET7Gv20823600.6">
    <property type="protein sequence ID" value="AET7Gv20823600.6"/>
    <property type="gene ID" value="AET7Gv20823600"/>
</dbReference>
<dbReference type="EnsemblPlants" id="AET7Gv20823600.5">
    <property type="protein sequence ID" value="AET7Gv20823600.5"/>
    <property type="gene ID" value="AET7Gv20823600"/>
</dbReference>
<reference evidence="3" key="2">
    <citation type="journal article" date="2017" name="Nat. Plants">
        <title>The Aegilops tauschii genome reveals multiple impacts of transposons.</title>
        <authorList>
            <person name="Zhao G."/>
            <person name="Zou C."/>
            <person name="Li K."/>
            <person name="Wang K."/>
            <person name="Li T."/>
            <person name="Gao L."/>
            <person name="Zhang X."/>
            <person name="Wang H."/>
            <person name="Yang Z."/>
            <person name="Liu X."/>
            <person name="Jiang W."/>
            <person name="Mao L."/>
            <person name="Kong X."/>
            <person name="Jiao Y."/>
            <person name="Jia J."/>
        </authorList>
    </citation>
    <scope>NUCLEOTIDE SEQUENCE [LARGE SCALE GENOMIC DNA]</scope>
    <source>
        <strain evidence="3">cv. AL8/78</strain>
    </source>
</reference>
<dbReference type="EnsemblPlants" id="AET7Gv20823600.6">
    <property type="protein sequence ID" value="AET7Gv20823600.6"/>
    <property type="gene ID" value="AET7Gv20823600"/>
</dbReference>
<reference evidence="3" key="1">
    <citation type="journal article" date="2014" name="Science">
        <title>Ancient hybridizations among the ancestral genomes of bread wheat.</title>
        <authorList>
            <consortium name="International Wheat Genome Sequencing Consortium,"/>
            <person name="Marcussen T."/>
            <person name="Sandve S.R."/>
            <person name="Heier L."/>
            <person name="Spannagl M."/>
            <person name="Pfeifer M."/>
            <person name="Jakobsen K.S."/>
            <person name="Wulff B.B."/>
            <person name="Steuernagel B."/>
            <person name="Mayer K.F."/>
            <person name="Olsen O.A."/>
        </authorList>
    </citation>
    <scope>NUCLEOTIDE SEQUENCE [LARGE SCALE GENOMIC DNA]</scope>
    <source>
        <strain evidence="3">cv. AL8/78</strain>
    </source>
</reference>
<dbReference type="EnsemblPlants" id="AET7Gv20823600.11">
    <property type="protein sequence ID" value="AET7Gv20823600.11"/>
    <property type="gene ID" value="AET7Gv20823600"/>
</dbReference>
<dbReference type="EnsemblPlants" id="AET7Gv20823600.4">
    <property type="protein sequence ID" value="AET7Gv20823600.4"/>
    <property type="gene ID" value="AET7Gv20823600"/>
</dbReference>
<proteinExistence type="predicted"/>
<dbReference type="EnsemblPlants" id="AET7Gv20823600.12">
    <property type="protein sequence ID" value="AET7Gv20823600.12"/>
    <property type="gene ID" value="AET7Gv20823600"/>
</dbReference>
<accession>A0A453S4K2</accession>
<protein>
    <submittedName>
        <fullName evidence="2">Uncharacterized protein</fullName>
    </submittedName>
</protein>
<reference evidence="2" key="5">
    <citation type="journal article" date="2021" name="G3 (Bethesda)">
        <title>Aegilops tauschii genome assembly Aet v5.0 features greater sequence contiguity and improved annotation.</title>
        <authorList>
            <person name="Wang L."/>
            <person name="Zhu T."/>
            <person name="Rodriguez J.C."/>
            <person name="Deal K.R."/>
            <person name="Dubcovsky J."/>
            <person name="McGuire P.E."/>
            <person name="Lux T."/>
            <person name="Spannagl M."/>
            <person name="Mayer K.F.X."/>
            <person name="Baldrich P."/>
            <person name="Meyers B.C."/>
            <person name="Huo N."/>
            <person name="Gu Y.Q."/>
            <person name="Zhou H."/>
            <person name="Devos K.M."/>
            <person name="Bennetzen J.L."/>
            <person name="Unver T."/>
            <person name="Budak H."/>
            <person name="Gulick P.J."/>
            <person name="Galiba G."/>
            <person name="Kalapos B."/>
            <person name="Nelson D.R."/>
            <person name="Li P."/>
            <person name="You F.M."/>
            <person name="Luo M.C."/>
            <person name="Dvorak J."/>
        </authorList>
    </citation>
    <scope>NUCLEOTIDE SEQUENCE [LARGE SCALE GENOMIC DNA]</scope>
    <source>
        <strain evidence="2">cv. AL8/78</strain>
    </source>
</reference>
<keyword evidence="3" id="KW-1185">Reference proteome</keyword>
<name>A0A453S4K2_AEGTS</name>